<feature type="compositionally biased region" description="Low complexity" evidence="1">
    <location>
        <begin position="208"/>
        <end position="228"/>
    </location>
</feature>
<keyword evidence="2" id="KW-0812">Transmembrane</keyword>
<accession>A0A8H7CFP2</accession>
<organism evidence="3 4">
    <name type="scientific">Mycena venus</name>
    <dbReference type="NCBI Taxonomy" id="2733690"/>
    <lineage>
        <taxon>Eukaryota</taxon>
        <taxon>Fungi</taxon>
        <taxon>Dikarya</taxon>
        <taxon>Basidiomycota</taxon>
        <taxon>Agaricomycotina</taxon>
        <taxon>Agaricomycetes</taxon>
        <taxon>Agaricomycetidae</taxon>
        <taxon>Agaricales</taxon>
        <taxon>Marasmiineae</taxon>
        <taxon>Mycenaceae</taxon>
        <taxon>Mycena</taxon>
    </lineage>
</organism>
<sequence>MTSRPQVRTKIRANYSPAFRRKSTGRVNDLHRSSSLVLFITDKYSARHQLVRLAFLHFHDYPPTTPLPMWLLSLLFGLGFVSSAQVNHTIDDASPLVTYRAVIDRSLTGFNRSQLNNGTVTFIPATEHDSPTISMNFTGTAIYVFVAYPAGHNESFVSGFSARIDGVPYGGWAVAQTAPPGEPSGVQPEWELYFDYAVYTSGDPDPLPSSNSAPPTTTSESSVSASNTGIPVPIATGNVAGEPSLTPSVSVSTVKVPGPTFPGGVAGVTFTGNTPVPTGSDNIPVQASAANHKQMPVAAIVGGVLGALILLALVATPLILRRRAQARRAKARRTLSPFIIGNTGGDGHTDEERDVNPRDPPLAPVVLHPPPPAHTANMRQKSPLRVTIPTWTATPEAPARTSGTEAPQTSLSAASDVTLAQIAEQVRRMRMSMLRLETGMPEARDGGPALIRPPAYGSGNYQSQVYNVNEKGHANPE</sequence>
<dbReference type="Proteomes" id="UP000620124">
    <property type="component" value="Unassembled WGS sequence"/>
</dbReference>
<keyword evidence="4" id="KW-1185">Reference proteome</keyword>
<dbReference type="CDD" id="cd12087">
    <property type="entry name" value="TM_EGFR-like"/>
    <property type="match status" value="1"/>
</dbReference>
<keyword evidence="2" id="KW-0472">Membrane</keyword>
<evidence type="ECO:0000256" key="2">
    <source>
        <dbReference type="SAM" id="Phobius"/>
    </source>
</evidence>
<evidence type="ECO:0000313" key="3">
    <source>
        <dbReference type="EMBL" id="KAF7333748.1"/>
    </source>
</evidence>
<protein>
    <submittedName>
        <fullName evidence="3">Uncharacterized protein</fullName>
    </submittedName>
</protein>
<evidence type="ECO:0000313" key="4">
    <source>
        <dbReference type="Proteomes" id="UP000620124"/>
    </source>
</evidence>
<dbReference type="AlphaFoldDB" id="A0A8H7CFP2"/>
<dbReference type="EMBL" id="JACAZI010000028">
    <property type="protein sequence ID" value="KAF7333748.1"/>
    <property type="molecule type" value="Genomic_DNA"/>
</dbReference>
<feature type="transmembrane region" description="Helical" evidence="2">
    <location>
        <begin position="297"/>
        <end position="320"/>
    </location>
</feature>
<name>A0A8H7CFP2_9AGAR</name>
<feature type="region of interest" description="Disordered" evidence="1">
    <location>
        <begin position="204"/>
        <end position="228"/>
    </location>
</feature>
<keyword evidence="2" id="KW-1133">Transmembrane helix</keyword>
<gene>
    <name evidence="3" type="ORF">MVEN_02331400</name>
</gene>
<proteinExistence type="predicted"/>
<feature type="region of interest" description="Disordered" evidence="1">
    <location>
        <begin position="338"/>
        <end position="357"/>
    </location>
</feature>
<feature type="compositionally biased region" description="Basic and acidic residues" evidence="1">
    <location>
        <begin position="347"/>
        <end position="357"/>
    </location>
</feature>
<reference evidence="3" key="1">
    <citation type="submission" date="2020-05" db="EMBL/GenBank/DDBJ databases">
        <title>Mycena genomes resolve the evolution of fungal bioluminescence.</title>
        <authorList>
            <person name="Tsai I.J."/>
        </authorList>
    </citation>
    <scope>NUCLEOTIDE SEQUENCE</scope>
    <source>
        <strain evidence="3">CCC161011</strain>
    </source>
</reference>
<comment type="caution">
    <text evidence="3">The sequence shown here is derived from an EMBL/GenBank/DDBJ whole genome shotgun (WGS) entry which is preliminary data.</text>
</comment>
<evidence type="ECO:0000256" key="1">
    <source>
        <dbReference type="SAM" id="MobiDB-lite"/>
    </source>
</evidence>
<dbReference type="OrthoDB" id="3019074at2759"/>